<dbReference type="STRING" id="690567.635"/>
<gene>
    <name evidence="2" type="ORF">635</name>
</gene>
<name>A0A0E3W2R3_9FIRM</name>
<evidence type="ECO:0000256" key="1">
    <source>
        <dbReference type="SAM" id="Phobius"/>
    </source>
</evidence>
<evidence type="ECO:0000313" key="2">
    <source>
        <dbReference type="EMBL" id="CFX15485.1"/>
    </source>
</evidence>
<keyword evidence="3" id="KW-1185">Reference proteome</keyword>
<dbReference type="OrthoDB" id="5233at2"/>
<keyword evidence="1" id="KW-0812">Transmembrane</keyword>
<feature type="transmembrane region" description="Helical" evidence="1">
    <location>
        <begin position="51"/>
        <end position="73"/>
    </location>
</feature>
<dbReference type="Proteomes" id="UP000045545">
    <property type="component" value="Unassembled WGS sequence"/>
</dbReference>
<proteinExistence type="predicted"/>
<dbReference type="AlphaFoldDB" id="A0A0E3W2R3"/>
<accession>A0A0E3W2R3</accession>
<dbReference type="RefSeq" id="WP_046495719.1">
    <property type="nucleotide sequence ID" value="NZ_CGIH01000009.1"/>
</dbReference>
<dbReference type="EMBL" id="CGIH01000009">
    <property type="protein sequence ID" value="CFX15485.1"/>
    <property type="molecule type" value="Genomic_DNA"/>
</dbReference>
<organism evidence="2 3">
    <name type="scientific">Syntrophomonas zehnderi OL-4</name>
    <dbReference type="NCBI Taxonomy" id="690567"/>
    <lineage>
        <taxon>Bacteria</taxon>
        <taxon>Bacillati</taxon>
        <taxon>Bacillota</taxon>
        <taxon>Clostridia</taxon>
        <taxon>Eubacteriales</taxon>
        <taxon>Syntrophomonadaceae</taxon>
        <taxon>Syntrophomonas</taxon>
    </lineage>
</organism>
<keyword evidence="1" id="KW-0472">Membrane</keyword>
<sequence length="88" mass="10099">MCFVTYENPRNGKRTRVKRGFNWLVMGFGPLWFLFNGMILCALLWLTAAMVVGLLTAGIGGLLMWPFAGFFANGQRERRLIKRGWRTV</sequence>
<evidence type="ECO:0000313" key="3">
    <source>
        <dbReference type="Proteomes" id="UP000045545"/>
    </source>
</evidence>
<feature type="transmembrane region" description="Helical" evidence="1">
    <location>
        <begin position="21"/>
        <end position="45"/>
    </location>
</feature>
<reference evidence="2 3" key="1">
    <citation type="submission" date="2015-03" db="EMBL/GenBank/DDBJ databases">
        <authorList>
            <person name="Murphy D."/>
        </authorList>
    </citation>
    <scope>NUCLEOTIDE SEQUENCE [LARGE SCALE GENOMIC DNA]</scope>
    <source>
        <strain evidence="2 3">OL-4</strain>
    </source>
</reference>
<keyword evidence="1" id="KW-1133">Transmembrane helix</keyword>
<protein>
    <submittedName>
        <fullName evidence="2">Uncharacterized protein</fullName>
    </submittedName>
</protein>